<feature type="region of interest" description="Disordered" evidence="1">
    <location>
        <begin position="190"/>
        <end position="237"/>
    </location>
</feature>
<accession>A0A5D4FLX8</accession>
<sequence>MNPSATKPPIPAMGLLAEAVARYESGLLVHGDQVTDLLTGFSLTMPPITGPDTASTLAFRGSGIDLQELDDLTELVTQVMQQRMNSPHAAGLDSGIPRDHFPYGVGESEPDVLVTGGQAAPIATYLRAAGFRARVVDTQYAMNLASSLAVAQQELLALSPEEPMRVGDGATGGAGGGADAGKLRHAEALGQGAPAPGVPPEEEPRATPNRVLSWDLSGSRDKAGATRPAVNRGEAGAAAPRKLPLGASPVAAAFVAIIIVAGAMAAGLALDAAGGAGEDTQAVANAEGGDAAAGQAGQVEPGAGESVGGEGPGEEDSDRNRQPETPPPFTPPPNRPGMQDPKINGKGTDHRAADRADVPVTADWPKGWNLAEATPQRETYQSEKDTGMRVLLAAKPAPLKSQAELDKAVLKALRDAPGTKVASESPVSYREKYPDSETLWYVRLVDGHQVSIGCQYREPNPVRSRVCEQVVDSARPEK</sequence>
<dbReference type="EMBL" id="VSZI01000002">
    <property type="protein sequence ID" value="TYR16924.1"/>
    <property type="molecule type" value="Genomic_DNA"/>
</dbReference>
<dbReference type="NCBIfam" id="TIGR03931">
    <property type="entry name" value="T7SS_Rv3446c"/>
    <property type="match status" value="1"/>
</dbReference>
<feature type="region of interest" description="Disordered" evidence="1">
    <location>
        <begin position="288"/>
        <end position="364"/>
    </location>
</feature>
<feature type="compositionally biased region" description="Basic and acidic residues" evidence="1">
    <location>
        <begin position="347"/>
        <end position="357"/>
    </location>
</feature>
<comment type="caution">
    <text evidence="2">The sequence shown here is derived from an EMBL/GenBank/DDBJ whole genome shotgun (WGS) entry which is preliminary data.</text>
</comment>
<gene>
    <name evidence="2" type="ORF">FYJ87_08755</name>
</gene>
<dbReference type="InterPro" id="IPR023840">
    <property type="entry name" value="T7SS_Rv3446c"/>
</dbReference>
<evidence type="ECO:0000313" key="3">
    <source>
        <dbReference type="Proteomes" id="UP000324726"/>
    </source>
</evidence>
<protein>
    <submittedName>
        <fullName evidence="2">Type VII secretion-associated protein</fullName>
    </submittedName>
</protein>
<proteinExistence type="predicted"/>
<reference evidence="2 3" key="1">
    <citation type="submission" date="2019-08" db="EMBL/GenBank/DDBJ databases">
        <title>Draft genome of C. urealyticum strain VH4248.</title>
        <authorList>
            <person name="Navas J."/>
        </authorList>
    </citation>
    <scope>NUCLEOTIDE SEQUENCE [LARGE SCALE GENOMIC DNA]</scope>
    <source>
        <strain evidence="2 3">VH4248</strain>
    </source>
</reference>
<organism evidence="2 3">
    <name type="scientific">Corynebacterium urealyticum</name>
    <dbReference type="NCBI Taxonomy" id="43771"/>
    <lineage>
        <taxon>Bacteria</taxon>
        <taxon>Bacillati</taxon>
        <taxon>Actinomycetota</taxon>
        <taxon>Actinomycetes</taxon>
        <taxon>Mycobacteriales</taxon>
        <taxon>Corynebacteriaceae</taxon>
        <taxon>Corynebacterium</taxon>
    </lineage>
</organism>
<feature type="compositionally biased region" description="Low complexity" evidence="1">
    <location>
        <begin position="288"/>
        <end position="304"/>
    </location>
</feature>
<dbReference type="AlphaFoldDB" id="A0A5D4FLX8"/>
<name>A0A5D4FLX8_9CORY</name>
<evidence type="ECO:0000256" key="1">
    <source>
        <dbReference type="SAM" id="MobiDB-lite"/>
    </source>
</evidence>
<dbReference type="RefSeq" id="WP_148813146.1">
    <property type="nucleotide sequence ID" value="NZ_VSZI01000002.1"/>
</dbReference>
<feature type="compositionally biased region" description="Pro residues" evidence="1">
    <location>
        <begin position="324"/>
        <end position="335"/>
    </location>
</feature>
<evidence type="ECO:0000313" key="2">
    <source>
        <dbReference type="EMBL" id="TYR16924.1"/>
    </source>
</evidence>
<dbReference type="Proteomes" id="UP000324726">
    <property type="component" value="Unassembled WGS sequence"/>
</dbReference>